<dbReference type="OrthoDB" id="302566at2759"/>
<dbReference type="EMBL" id="CAJJDN010000053">
    <property type="protein sequence ID" value="CAD8088669.1"/>
    <property type="molecule type" value="Genomic_DNA"/>
</dbReference>
<name>A0A8S1NBP5_9CILI</name>
<accession>A0A8S1NBP5</accession>
<organism evidence="1 2">
    <name type="scientific">Paramecium sonneborni</name>
    <dbReference type="NCBI Taxonomy" id="65129"/>
    <lineage>
        <taxon>Eukaryota</taxon>
        <taxon>Sar</taxon>
        <taxon>Alveolata</taxon>
        <taxon>Ciliophora</taxon>
        <taxon>Intramacronucleata</taxon>
        <taxon>Oligohymenophorea</taxon>
        <taxon>Peniculida</taxon>
        <taxon>Parameciidae</taxon>
        <taxon>Paramecium</taxon>
    </lineage>
</organism>
<protein>
    <submittedName>
        <fullName evidence="1">Uncharacterized protein</fullName>
    </submittedName>
</protein>
<dbReference type="AlphaFoldDB" id="A0A8S1NBP5"/>
<comment type="caution">
    <text evidence="1">The sequence shown here is derived from an EMBL/GenBank/DDBJ whole genome shotgun (WGS) entry which is preliminary data.</text>
</comment>
<gene>
    <name evidence="1" type="ORF">PSON_ATCC_30995.1.T0530038</name>
</gene>
<dbReference type="Proteomes" id="UP000692954">
    <property type="component" value="Unassembled WGS sequence"/>
</dbReference>
<evidence type="ECO:0000313" key="2">
    <source>
        <dbReference type="Proteomes" id="UP000692954"/>
    </source>
</evidence>
<evidence type="ECO:0000313" key="1">
    <source>
        <dbReference type="EMBL" id="CAD8088669.1"/>
    </source>
</evidence>
<proteinExistence type="predicted"/>
<reference evidence="1" key="1">
    <citation type="submission" date="2021-01" db="EMBL/GenBank/DDBJ databases">
        <authorList>
            <consortium name="Genoscope - CEA"/>
            <person name="William W."/>
        </authorList>
    </citation>
    <scope>NUCLEOTIDE SEQUENCE</scope>
</reference>
<keyword evidence="2" id="KW-1185">Reference proteome</keyword>
<sequence>MLKLIFNFSRAIQKSQNILNQMKKNRYYIDDPHISQRKEAQQIVEQLYFNQKNNLQQVLEKEEENKLENIIQQADQEINFRKFQTAQELLDLYEAKPLKSKEQYLNWFNQLSYCLKFQEQIQENKMNYYKKIAGQYKAQYNKEYEMPNLIFLNPIQILEKPVFNQIIEDFVSNCEVIEWLFVRKQIKKAFQTQLYSLDYYAIQRLWEDNEYPIQTIQYISSIIKDISDGKFEKDQEPQFLELFDGKFQQGQSLQKILEQFLIEKLNQINFIELNNQDFADFLFIYYQQQKLPILPTFLKELVDDVKKRVSTLTLLENVKICQAMLVIEIGDNQSYCYLLWNIIRLQNKINSDKQIINGIIFILLHFKQNILFIKASRNYPKPIIVKDAMVFSEIFNFITEDVSIFDFVQLSQLLTISNKNFADSSKLNAIIISIFQKPEINQNVLIDKKIDLYYIATQLGGATLDITQILKNKVQYLQSHSITGYFEKNNQTEQNQITGFYPYYSIQLECLIKIIWTSILQNSKCFEDINYLIFKVNELTRLQTVIRIDRVMQKLISQINQYISLVGKTIFPNKIDIQQILENKNIFRKQDSFVHPQMLHTKLFVKEKQYFTKKYEKDLERDVFYEDVLFDYVYTNKKTGNKALILLNGQNNYQISSVGEMIPKTMIKFQNDLFENFEIPVIQINLPDIVKCQSKSYYEEQLKDILEDGSQDYEEIAEIVQDLRNQISKDFSYLSIHQQKDKEEIKEKEELEVQVDDKYALSDEEK</sequence>